<accession>A0ABT4J4Y5</accession>
<keyword evidence="1" id="KW-0732">Signal</keyword>
<dbReference type="EMBL" id="JAPTYD010000013">
    <property type="protein sequence ID" value="MCZ0962179.1"/>
    <property type="molecule type" value="Genomic_DNA"/>
</dbReference>
<gene>
    <name evidence="2" type="ORF">OU682_11165</name>
</gene>
<dbReference type="Proteomes" id="UP001149822">
    <property type="component" value="Unassembled WGS sequence"/>
</dbReference>
<organism evidence="2 3">
    <name type="scientific">Paracoccus benzoatiresistens</name>
    <dbReference type="NCBI Taxonomy" id="2997341"/>
    <lineage>
        <taxon>Bacteria</taxon>
        <taxon>Pseudomonadati</taxon>
        <taxon>Pseudomonadota</taxon>
        <taxon>Alphaproteobacteria</taxon>
        <taxon>Rhodobacterales</taxon>
        <taxon>Paracoccaceae</taxon>
        <taxon>Paracoccus</taxon>
    </lineage>
</organism>
<sequence length="121" mass="11950">MRLQIFAALGLAAAVLAGCAAPVPPATTATTTTTVVTPPTVLDAASRQVARTVINSEMEKRLPGANVAPYTDCVVNNATTAELIDIAQASRAGATGTADSVAAIVSRPATTQCIAAAAGTA</sequence>
<comment type="caution">
    <text evidence="2">The sequence shown here is derived from an EMBL/GenBank/DDBJ whole genome shotgun (WGS) entry which is preliminary data.</text>
</comment>
<evidence type="ECO:0008006" key="4">
    <source>
        <dbReference type="Google" id="ProtNLM"/>
    </source>
</evidence>
<evidence type="ECO:0000256" key="1">
    <source>
        <dbReference type="SAM" id="SignalP"/>
    </source>
</evidence>
<dbReference type="RefSeq" id="WP_268942201.1">
    <property type="nucleotide sequence ID" value="NZ_JAPTYD010000013.1"/>
</dbReference>
<evidence type="ECO:0000313" key="3">
    <source>
        <dbReference type="Proteomes" id="UP001149822"/>
    </source>
</evidence>
<name>A0ABT4J4Y5_9RHOB</name>
<dbReference type="PROSITE" id="PS51257">
    <property type="entry name" value="PROKAR_LIPOPROTEIN"/>
    <property type="match status" value="1"/>
</dbReference>
<feature type="signal peptide" evidence="1">
    <location>
        <begin position="1"/>
        <end position="20"/>
    </location>
</feature>
<reference evidence="2" key="1">
    <citation type="submission" date="2022-12" db="EMBL/GenBank/DDBJ databases">
        <title>Paracoccus sp. EF6 isolated from a lake water.</title>
        <authorList>
            <person name="Liu H."/>
        </authorList>
    </citation>
    <scope>NUCLEOTIDE SEQUENCE</scope>
    <source>
        <strain evidence="2">EF6</strain>
    </source>
</reference>
<feature type="chain" id="PRO_5045526079" description="Succinate dehydrogenase" evidence="1">
    <location>
        <begin position="21"/>
        <end position="121"/>
    </location>
</feature>
<keyword evidence="3" id="KW-1185">Reference proteome</keyword>
<proteinExistence type="predicted"/>
<protein>
    <recommendedName>
        <fullName evidence="4">Succinate dehydrogenase</fullName>
    </recommendedName>
</protein>
<evidence type="ECO:0000313" key="2">
    <source>
        <dbReference type="EMBL" id="MCZ0962179.1"/>
    </source>
</evidence>